<feature type="domain" description="RdRp catalytic" evidence="1">
    <location>
        <begin position="23"/>
        <end position="188"/>
    </location>
</feature>
<dbReference type="InterPro" id="IPR014023">
    <property type="entry name" value="Mononeg_RNA_pol_cat"/>
</dbReference>
<keyword evidence="3" id="KW-1185">Reference proteome</keyword>
<gene>
    <name evidence="2" type="ORF">GcM3_185047b</name>
</gene>
<organism evidence="2 3">
    <name type="scientific">Golovinomyces cichoracearum</name>
    <dbReference type="NCBI Taxonomy" id="62708"/>
    <lineage>
        <taxon>Eukaryota</taxon>
        <taxon>Fungi</taxon>
        <taxon>Dikarya</taxon>
        <taxon>Ascomycota</taxon>
        <taxon>Pezizomycotina</taxon>
        <taxon>Leotiomycetes</taxon>
        <taxon>Erysiphales</taxon>
        <taxon>Erysiphaceae</taxon>
        <taxon>Golovinomyces</taxon>
    </lineage>
</organism>
<dbReference type="GO" id="GO:0003968">
    <property type="term" value="F:RNA-directed RNA polymerase activity"/>
    <property type="evidence" value="ECO:0007669"/>
    <property type="project" value="InterPro"/>
</dbReference>
<dbReference type="Pfam" id="PF00946">
    <property type="entry name" value="Mononeg_RNA_pol"/>
    <property type="match status" value="1"/>
</dbReference>
<reference evidence="2 3" key="1">
    <citation type="journal article" date="2018" name="BMC Genomics">
        <title>Comparative genome analyses reveal sequence features reflecting distinct modes of host-adaptation between dicot and monocot powdery mildew.</title>
        <authorList>
            <person name="Wu Y."/>
            <person name="Ma X."/>
            <person name="Pan Z."/>
            <person name="Kale S.D."/>
            <person name="Song Y."/>
            <person name="King H."/>
            <person name="Zhang Q."/>
            <person name="Presley C."/>
            <person name="Deng X."/>
            <person name="Wei C.I."/>
            <person name="Xiao S."/>
        </authorList>
    </citation>
    <scope>NUCLEOTIDE SEQUENCE [LARGE SCALE GENOMIC DNA]</scope>
    <source>
        <strain evidence="2">UMSG3</strain>
    </source>
</reference>
<dbReference type="AlphaFoldDB" id="A0A420HKK3"/>
<proteinExistence type="predicted"/>
<evidence type="ECO:0000259" key="1">
    <source>
        <dbReference type="Pfam" id="PF00946"/>
    </source>
</evidence>
<protein>
    <recommendedName>
        <fullName evidence="1">RdRp catalytic domain-containing protein</fullName>
    </recommendedName>
</protein>
<evidence type="ECO:0000313" key="2">
    <source>
        <dbReference type="EMBL" id="RKF57957.1"/>
    </source>
</evidence>
<dbReference type="GO" id="GO:0005524">
    <property type="term" value="F:ATP binding"/>
    <property type="evidence" value="ECO:0007669"/>
    <property type="project" value="InterPro"/>
</dbReference>
<comment type="caution">
    <text evidence="2">The sequence shown here is derived from an EMBL/GenBank/DDBJ whole genome shotgun (WGS) entry which is preliminary data.</text>
</comment>
<dbReference type="EMBL" id="MCBQ01018520">
    <property type="protein sequence ID" value="RKF57957.1"/>
    <property type="molecule type" value="Genomic_DNA"/>
</dbReference>
<sequence>MFKTRLSHIVENVFGLDTAYTRMIKKVKEKEISIGKSSESPSTDEFIALVESVIDICCVAELFVCIESCGHPLIDTQRCGLSASEEARTPDQTLLQDAHELRAVFCHTISTSHIKMHGVWPKLIHSKKDKKLRILNERQERNLTYTSYPFSDWDHVQWTKFLDFNFFPKFLELMDDKSISFYKSDKHTTWTPSHKPQSQR</sequence>
<evidence type="ECO:0000313" key="3">
    <source>
        <dbReference type="Proteomes" id="UP000283383"/>
    </source>
</evidence>
<dbReference type="GO" id="GO:0004482">
    <property type="term" value="F:mRNA 5'-cap (guanine-N7-)-methyltransferase activity"/>
    <property type="evidence" value="ECO:0007669"/>
    <property type="project" value="InterPro"/>
</dbReference>
<dbReference type="Proteomes" id="UP000283383">
    <property type="component" value="Unassembled WGS sequence"/>
</dbReference>
<accession>A0A420HKK3</accession>
<name>A0A420HKK3_9PEZI</name>